<dbReference type="Proteomes" id="UP000808349">
    <property type="component" value="Unassembled WGS sequence"/>
</dbReference>
<accession>A0A9D7SCB4</accession>
<dbReference type="AlphaFoldDB" id="A0A9D7SCB4"/>
<evidence type="ECO:0000313" key="2">
    <source>
        <dbReference type="Proteomes" id="UP000808349"/>
    </source>
</evidence>
<evidence type="ECO:0000313" key="1">
    <source>
        <dbReference type="EMBL" id="MBK9719183.1"/>
    </source>
</evidence>
<sequence>MEIQAIWPLFWISGADLGNGLKLVTSNACDGSGESFLLIWGTVNGTGLPTLNHGTEPFYAQFWWFRICFLLDLKSLLVEDT</sequence>
<name>A0A9D7SCB4_9BACT</name>
<organism evidence="1 2">
    <name type="scientific">Candidatus Defluviibacterium haderslevense</name>
    <dbReference type="NCBI Taxonomy" id="2981993"/>
    <lineage>
        <taxon>Bacteria</taxon>
        <taxon>Pseudomonadati</taxon>
        <taxon>Bacteroidota</taxon>
        <taxon>Saprospiria</taxon>
        <taxon>Saprospirales</taxon>
        <taxon>Saprospiraceae</taxon>
        <taxon>Candidatus Defluviibacterium</taxon>
    </lineage>
</organism>
<comment type="caution">
    <text evidence="1">The sequence shown here is derived from an EMBL/GenBank/DDBJ whole genome shotgun (WGS) entry which is preliminary data.</text>
</comment>
<gene>
    <name evidence="1" type="ORF">IPO85_17020</name>
</gene>
<protein>
    <submittedName>
        <fullName evidence="1">Uncharacterized protein</fullName>
    </submittedName>
</protein>
<reference evidence="1 2" key="1">
    <citation type="submission" date="2020-10" db="EMBL/GenBank/DDBJ databases">
        <title>Connecting structure to function with the recovery of over 1000 high-quality activated sludge metagenome-assembled genomes encoding full-length rRNA genes using long-read sequencing.</title>
        <authorList>
            <person name="Singleton C.M."/>
            <person name="Petriglieri F."/>
            <person name="Kristensen J.M."/>
            <person name="Kirkegaard R.H."/>
            <person name="Michaelsen T.Y."/>
            <person name="Andersen M.H."/>
            <person name="Karst S.M."/>
            <person name="Dueholm M.S."/>
            <person name="Nielsen P.H."/>
            <person name="Albertsen M."/>
        </authorList>
    </citation>
    <scope>NUCLEOTIDE SEQUENCE [LARGE SCALE GENOMIC DNA]</scope>
    <source>
        <strain evidence="1">Ribe_18-Q3-R11-54_BAT3C.373</strain>
    </source>
</reference>
<proteinExistence type="predicted"/>
<dbReference type="EMBL" id="JADKFW010000016">
    <property type="protein sequence ID" value="MBK9719183.1"/>
    <property type="molecule type" value="Genomic_DNA"/>
</dbReference>